<accession>A0ABT1EDP4</accession>
<name>A0ABT1EDP4_9FIRM</name>
<dbReference type="RefSeq" id="WP_262067529.1">
    <property type="nucleotide sequence ID" value="NZ_JAMXOD010000052.1"/>
</dbReference>
<comment type="caution">
    <text evidence="1">The sequence shown here is derived from an EMBL/GenBank/DDBJ whole genome shotgun (WGS) entry which is preliminary data.</text>
</comment>
<dbReference type="EMBL" id="JAMZFW010000052">
    <property type="protein sequence ID" value="MCP1103764.1"/>
    <property type="molecule type" value="Genomic_DNA"/>
</dbReference>
<sequence>MVIFFAKLNLESVELLNMYGEEAAFDKMRASILAFLKHNRNYEIEEFKKDENGNKYPVKTNFRLMIGTKKDDHIIGRIIKSTRLFYKDLNATTNELESHSVPTMEEVTFYYDANREMVAFHTRLRFGRSEFIDAFEALVNQCMEENESPLRFTVNLYNEGMDIKEIEKELDEIKNIKELKFKFRLPNPADDIMLEEIRERVTDVAEQLKEANAHTMSTVFDTDGKVGLNIKADEIKKNINMVGNLTQGISAEDATKNSYAVVEATSLKGNVYTTMEKRPVTTVVPDGASSEEFVTACKDTIWRIFIDKLHREESND</sequence>
<keyword evidence="2" id="KW-1185">Reference proteome</keyword>
<gene>
    <name evidence="1" type="ORF">NK125_15305</name>
</gene>
<protein>
    <recommendedName>
        <fullName evidence="3">DUF4747 domain-containing protein</fullName>
    </recommendedName>
</protein>
<dbReference type="InterPro" id="IPR031832">
    <property type="entry name" value="DUF4747"/>
</dbReference>
<dbReference type="Proteomes" id="UP001523566">
    <property type="component" value="Unassembled WGS sequence"/>
</dbReference>
<evidence type="ECO:0008006" key="3">
    <source>
        <dbReference type="Google" id="ProtNLM"/>
    </source>
</evidence>
<evidence type="ECO:0000313" key="1">
    <source>
        <dbReference type="EMBL" id="MCP1103764.1"/>
    </source>
</evidence>
<reference evidence="1 2" key="1">
    <citation type="journal article" date="2022" name="Genome Biol. Evol.">
        <title>Host diet, physiology and behaviors set the stage for Lachnospiraceae cladogenesis.</title>
        <authorList>
            <person name="Vera-Ponce De Leon A."/>
            <person name="Schneider M."/>
            <person name="Jahnes B.C."/>
            <person name="Sadowski V."/>
            <person name="Camuy-Velez L.A."/>
            <person name="Duan J."/>
            <person name="Sabree Z.L."/>
        </authorList>
    </citation>
    <scope>NUCLEOTIDE SEQUENCE [LARGE SCALE GENOMIC DNA]</scope>
    <source>
        <strain evidence="1 2">PAL113</strain>
    </source>
</reference>
<evidence type="ECO:0000313" key="2">
    <source>
        <dbReference type="Proteomes" id="UP001523566"/>
    </source>
</evidence>
<dbReference type="Pfam" id="PF15931">
    <property type="entry name" value="DUF4747"/>
    <property type="match status" value="1"/>
</dbReference>
<organism evidence="1 2">
    <name type="scientific">Aequitasia blattaphilus</name>
    <dbReference type="NCBI Taxonomy" id="2949332"/>
    <lineage>
        <taxon>Bacteria</taxon>
        <taxon>Bacillati</taxon>
        <taxon>Bacillota</taxon>
        <taxon>Clostridia</taxon>
        <taxon>Lachnospirales</taxon>
        <taxon>Lachnospiraceae</taxon>
        <taxon>Aequitasia</taxon>
    </lineage>
</organism>
<proteinExistence type="predicted"/>